<gene>
    <name evidence="2" type="ORF">JTE90_019465</name>
</gene>
<feature type="compositionally biased region" description="Polar residues" evidence="1">
    <location>
        <begin position="530"/>
        <end position="545"/>
    </location>
</feature>
<feature type="region of interest" description="Disordered" evidence="1">
    <location>
        <begin position="1"/>
        <end position="40"/>
    </location>
</feature>
<dbReference type="Proteomes" id="UP000827092">
    <property type="component" value="Unassembled WGS sequence"/>
</dbReference>
<evidence type="ECO:0000256" key="1">
    <source>
        <dbReference type="SAM" id="MobiDB-lite"/>
    </source>
</evidence>
<sequence>MSLVKEKSSSDRNMAPLSLPDHADKKVSTRNGGTKKILPKFDDAKRMMSSNSKVMPKSTFTTNGQLAARITVPKQCLASLGLQRKGLPDQENQSRGLQSSRRTSKAHDVVKLPTVKPVYSQSVENKTSSRASNNGQQSKGNTSTQWKDKLSKINCHGIESTRKEGFQKDSNNVVKLPALKCQDANIKTATKGRQEMKHNTSLKHRGLDRPDVEIDISRKISKDTQKENPKMSLRHKDKVVKLPQLNDSEAGKGIVENGQLACGTHAKAKNKVLSNNKFKTFDQKPQSQNKNSSKTMLPEIKPAPGDSVKPVKKKTRPLVDYVECKEPVKVKTKEQLAKFNAGNGMAYALYGTPPDSTKTHAIEISRCSTKDDLKKLEEVCEDPRTESTCVAGTKAERINNTKKIIPLVDYVQCKDAVKVKTKEKLARFNSGNSMAYALYGTPPESPNILAVEISHPITKGDLKKLKEVCEDPCAESNCVTGTKAEYSNKKIRPLVDYVECKDAVKVKTKEKLVEFNSGSKMSYALHGTPPDSSIKTAGRKPNQSAKNISKEINKISKDFYNNKVDTRSILKNFNSGNSIISTIYGTLGESKVPKAKPSSNARQNGKGLTPGSYNAEKVYQNYKLEKEISRFCGENPSLYDSDLANQYFGFKDINEDVLPDSPASESVPMQNSVPRQWNNSTSHDGQHFLPGRDYFEADRRDFQEKAQTKWDTSNYLQTNKVDARSTLNNFNSGNNMANTIYNRFEDSYVQERITQPDKTPFTTKGHENIRNESPPFYEYRNADLNVGSNLMGVANVGTAHRVPDYFIDDSATRNFIANRKKVLSGRVMADVMSTSRLPAISKKHSRENLQKTFQAGNYIPSSQKYNTAKRGMNGGHKDFRRQKMPGILPSLY</sequence>
<feature type="region of interest" description="Disordered" evidence="1">
    <location>
        <begin position="83"/>
        <end position="148"/>
    </location>
</feature>
<dbReference type="AlphaFoldDB" id="A0AAV6UV20"/>
<proteinExistence type="predicted"/>
<organism evidence="2 3">
    <name type="scientific">Oedothorax gibbosus</name>
    <dbReference type="NCBI Taxonomy" id="931172"/>
    <lineage>
        <taxon>Eukaryota</taxon>
        <taxon>Metazoa</taxon>
        <taxon>Ecdysozoa</taxon>
        <taxon>Arthropoda</taxon>
        <taxon>Chelicerata</taxon>
        <taxon>Arachnida</taxon>
        <taxon>Araneae</taxon>
        <taxon>Araneomorphae</taxon>
        <taxon>Entelegynae</taxon>
        <taxon>Araneoidea</taxon>
        <taxon>Linyphiidae</taxon>
        <taxon>Erigoninae</taxon>
        <taxon>Oedothorax</taxon>
    </lineage>
</organism>
<comment type="caution">
    <text evidence="2">The sequence shown here is derived from an EMBL/GenBank/DDBJ whole genome shotgun (WGS) entry which is preliminary data.</text>
</comment>
<feature type="region of interest" description="Disordered" evidence="1">
    <location>
        <begin position="591"/>
        <end position="612"/>
    </location>
</feature>
<dbReference type="EMBL" id="JAFNEN010000247">
    <property type="protein sequence ID" value="KAG8188187.1"/>
    <property type="molecule type" value="Genomic_DNA"/>
</dbReference>
<accession>A0AAV6UV20</accession>
<feature type="compositionally biased region" description="Basic and acidic residues" evidence="1">
    <location>
        <begin position="1"/>
        <end position="10"/>
    </location>
</feature>
<name>A0AAV6UV20_9ARAC</name>
<feature type="compositionally biased region" description="Polar residues" evidence="1">
    <location>
        <begin position="274"/>
        <end position="295"/>
    </location>
</feature>
<feature type="region of interest" description="Disordered" evidence="1">
    <location>
        <begin position="524"/>
        <end position="548"/>
    </location>
</feature>
<feature type="compositionally biased region" description="Polar residues" evidence="1">
    <location>
        <begin position="90"/>
        <end position="101"/>
    </location>
</feature>
<protein>
    <submittedName>
        <fullName evidence="2">Uncharacterized protein</fullName>
    </submittedName>
</protein>
<feature type="compositionally biased region" description="Polar residues" evidence="1">
    <location>
        <begin position="119"/>
        <end position="145"/>
    </location>
</feature>
<feature type="region of interest" description="Disordered" evidence="1">
    <location>
        <begin position="274"/>
        <end position="312"/>
    </location>
</feature>
<keyword evidence="3" id="KW-1185">Reference proteome</keyword>
<reference evidence="2 3" key="1">
    <citation type="journal article" date="2022" name="Nat. Ecol. Evol.">
        <title>A masculinizing supergene underlies an exaggerated male reproductive morph in a spider.</title>
        <authorList>
            <person name="Hendrickx F."/>
            <person name="De Corte Z."/>
            <person name="Sonet G."/>
            <person name="Van Belleghem S.M."/>
            <person name="Kostlbacher S."/>
            <person name="Vangestel C."/>
        </authorList>
    </citation>
    <scope>NUCLEOTIDE SEQUENCE [LARGE SCALE GENOMIC DNA]</scope>
    <source>
        <strain evidence="2">W744_W776</strain>
    </source>
</reference>
<evidence type="ECO:0000313" key="2">
    <source>
        <dbReference type="EMBL" id="KAG8188187.1"/>
    </source>
</evidence>
<evidence type="ECO:0000313" key="3">
    <source>
        <dbReference type="Proteomes" id="UP000827092"/>
    </source>
</evidence>